<sequence>MDISSFKESSAEMAMNYTSREEEKKAFLNSKAGVKGLTDSGVARLPKIFVRPTDELADEVKMCKTNIQVPVIDLSAIEEGDTREKVVTELGRASEEWGLFQVVNHGIPLKVLQGMIDGIRSFHEQDSETKKQWYSYDWKRSVRFHSNFDLYEAKSSNWRDTMTISMLVSNQIDPDEIPVLCRATSVECIKHVRSLGNTLFELLSEALGLKRGHLNGLECDGGCSFACHYYPACPEPELTLGASKHTDPTFLTVLLQDHIGGLQVMYENQWVDVHPLSGGLVVNIGDFLQILSNDKFKSAYHRVVPKLAGPRISVAYLCAGVFTKTYGPLKELLSEESPPIYKDFLVSDYIAKFFAKALDKSALDNFKL</sequence>
<keyword evidence="2" id="KW-1185">Reference proteome</keyword>
<protein>
    <submittedName>
        <fullName evidence="1">Uncharacterized protein</fullName>
    </submittedName>
</protein>
<organism evidence="1 2">
    <name type="scientific">Vaccinium darrowii</name>
    <dbReference type="NCBI Taxonomy" id="229202"/>
    <lineage>
        <taxon>Eukaryota</taxon>
        <taxon>Viridiplantae</taxon>
        <taxon>Streptophyta</taxon>
        <taxon>Embryophyta</taxon>
        <taxon>Tracheophyta</taxon>
        <taxon>Spermatophyta</taxon>
        <taxon>Magnoliopsida</taxon>
        <taxon>eudicotyledons</taxon>
        <taxon>Gunneridae</taxon>
        <taxon>Pentapetalae</taxon>
        <taxon>asterids</taxon>
        <taxon>Ericales</taxon>
        <taxon>Ericaceae</taxon>
        <taxon>Vaccinioideae</taxon>
        <taxon>Vaccinieae</taxon>
        <taxon>Vaccinium</taxon>
    </lineage>
</organism>
<proteinExistence type="predicted"/>
<evidence type="ECO:0000313" key="1">
    <source>
        <dbReference type="EMBL" id="KAH7846860.1"/>
    </source>
</evidence>
<reference evidence="1 2" key="1">
    <citation type="journal article" date="2021" name="Hortic Res">
        <title>High-quality reference genome and annotation aids understanding of berry development for evergreen blueberry (Vaccinium darrowii).</title>
        <authorList>
            <person name="Yu J."/>
            <person name="Hulse-Kemp A.M."/>
            <person name="Babiker E."/>
            <person name="Staton M."/>
        </authorList>
    </citation>
    <scope>NUCLEOTIDE SEQUENCE [LARGE SCALE GENOMIC DNA]</scope>
    <source>
        <strain evidence="2">cv. NJ 8807/NJ 8810</strain>
        <tissue evidence="1">Young leaf</tissue>
    </source>
</reference>
<accession>A0ACB7Y1J8</accession>
<comment type="caution">
    <text evidence="1">The sequence shown here is derived from an EMBL/GenBank/DDBJ whole genome shotgun (WGS) entry which is preliminary data.</text>
</comment>
<evidence type="ECO:0000313" key="2">
    <source>
        <dbReference type="Proteomes" id="UP000828048"/>
    </source>
</evidence>
<dbReference type="EMBL" id="CM037155">
    <property type="protein sequence ID" value="KAH7846860.1"/>
    <property type="molecule type" value="Genomic_DNA"/>
</dbReference>
<gene>
    <name evidence="1" type="ORF">Vadar_018957</name>
</gene>
<name>A0ACB7Y1J8_9ERIC</name>
<dbReference type="Proteomes" id="UP000828048">
    <property type="component" value="Chromosome 5"/>
</dbReference>